<dbReference type="GO" id="GO:0031297">
    <property type="term" value="P:replication fork processing"/>
    <property type="evidence" value="ECO:0007669"/>
    <property type="project" value="TreeGrafter"/>
</dbReference>
<accession>A0A0D6LFI6</accession>
<protein>
    <recommendedName>
        <fullName evidence="2">Mos1 transposase HTH domain-containing protein</fullName>
    </recommendedName>
</protein>
<dbReference type="EMBL" id="KE125394">
    <property type="protein sequence ID" value="EPB68706.1"/>
    <property type="molecule type" value="Genomic_DNA"/>
</dbReference>
<dbReference type="InterPro" id="IPR052709">
    <property type="entry name" value="Transposase-MT_Hybrid"/>
</dbReference>
<dbReference type="GO" id="GO:0000014">
    <property type="term" value="F:single-stranded DNA endodeoxyribonuclease activity"/>
    <property type="evidence" value="ECO:0007669"/>
    <property type="project" value="TreeGrafter"/>
</dbReference>
<dbReference type="PANTHER" id="PTHR46060">
    <property type="entry name" value="MARINER MOS1 TRANSPOSASE-LIKE PROTEIN"/>
    <property type="match status" value="1"/>
</dbReference>
<dbReference type="GO" id="GO:0006303">
    <property type="term" value="P:double-strand break repair via nonhomologous end joining"/>
    <property type="evidence" value="ECO:0007669"/>
    <property type="project" value="TreeGrafter"/>
</dbReference>
<reference evidence="3 4" key="1">
    <citation type="submission" date="2013-05" db="EMBL/GenBank/DDBJ databases">
        <title>Draft genome of the parasitic nematode Anyclostoma ceylanicum.</title>
        <authorList>
            <person name="Mitreva M."/>
        </authorList>
    </citation>
    <scope>NUCLEOTIDE SEQUENCE [LARGE SCALE GENOMIC DNA]</scope>
</reference>
<feature type="compositionally biased region" description="Basic and acidic residues" evidence="1">
    <location>
        <begin position="106"/>
        <end position="119"/>
    </location>
</feature>
<evidence type="ECO:0000256" key="1">
    <source>
        <dbReference type="SAM" id="MobiDB-lite"/>
    </source>
</evidence>
<dbReference type="GO" id="GO:0042800">
    <property type="term" value="F:histone H3K4 methyltransferase activity"/>
    <property type="evidence" value="ECO:0007669"/>
    <property type="project" value="TreeGrafter"/>
</dbReference>
<dbReference type="GO" id="GO:0000793">
    <property type="term" value="C:condensed chromosome"/>
    <property type="evidence" value="ECO:0007669"/>
    <property type="project" value="TreeGrafter"/>
</dbReference>
<feature type="region of interest" description="Disordered" evidence="1">
    <location>
        <begin position="90"/>
        <end position="119"/>
    </location>
</feature>
<dbReference type="GO" id="GO:0000729">
    <property type="term" value="P:DNA double-strand break processing"/>
    <property type="evidence" value="ECO:0007669"/>
    <property type="project" value="TreeGrafter"/>
</dbReference>
<dbReference type="GO" id="GO:0044774">
    <property type="term" value="P:mitotic DNA integrity checkpoint signaling"/>
    <property type="evidence" value="ECO:0007669"/>
    <property type="project" value="TreeGrafter"/>
</dbReference>
<dbReference type="Proteomes" id="UP000054495">
    <property type="component" value="Unassembled WGS sequence"/>
</dbReference>
<dbReference type="GO" id="GO:0003697">
    <property type="term" value="F:single-stranded DNA binding"/>
    <property type="evidence" value="ECO:0007669"/>
    <property type="project" value="TreeGrafter"/>
</dbReference>
<dbReference type="GO" id="GO:0003690">
    <property type="term" value="F:double-stranded DNA binding"/>
    <property type="evidence" value="ECO:0007669"/>
    <property type="project" value="TreeGrafter"/>
</dbReference>
<dbReference type="Pfam" id="PF17906">
    <property type="entry name" value="HTH_48"/>
    <property type="match status" value="1"/>
</dbReference>
<dbReference type="PANTHER" id="PTHR46060:SF2">
    <property type="entry name" value="HISTONE-LYSINE N-METHYLTRANSFERASE SETMAR"/>
    <property type="match status" value="1"/>
</dbReference>
<gene>
    <name evidence="3" type="ORF">ANCCEY_12208</name>
</gene>
<dbReference type="GO" id="GO:0005634">
    <property type="term" value="C:nucleus"/>
    <property type="evidence" value="ECO:0007669"/>
    <property type="project" value="TreeGrafter"/>
</dbReference>
<evidence type="ECO:0000313" key="4">
    <source>
        <dbReference type="Proteomes" id="UP000054495"/>
    </source>
</evidence>
<name>A0A0D6LFI6_9BILA</name>
<evidence type="ECO:0000313" key="3">
    <source>
        <dbReference type="EMBL" id="EPB68706.1"/>
    </source>
</evidence>
<dbReference type="Gene3D" id="1.10.10.1450">
    <property type="match status" value="1"/>
</dbReference>
<proteinExistence type="predicted"/>
<dbReference type="GO" id="GO:0046975">
    <property type="term" value="F:histone H3K36 methyltransferase activity"/>
    <property type="evidence" value="ECO:0007669"/>
    <property type="project" value="TreeGrafter"/>
</dbReference>
<dbReference type="AlphaFoldDB" id="A0A0D6LFI6"/>
<evidence type="ECO:0000259" key="2">
    <source>
        <dbReference type="Pfam" id="PF17906"/>
    </source>
</evidence>
<feature type="domain" description="Mos1 transposase HTH" evidence="2">
    <location>
        <begin position="40"/>
        <end position="86"/>
    </location>
</feature>
<sequence length="119" mass="13842">MGRKEHCSSPGKKVNTYKLLINVRLDNLRGKRSNMNRRDFHLLALYEFKLGHESAEAARKLRTTFGEDAPEEKTVREWFTRFLAGDENFEEMKRVQRSPSSGPIPERLDDSRTLDSSNK</sequence>
<organism evidence="3 4">
    <name type="scientific">Ancylostoma ceylanicum</name>
    <dbReference type="NCBI Taxonomy" id="53326"/>
    <lineage>
        <taxon>Eukaryota</taxon>
        <taxon>Metazoa</taxon>
        <taxon>Ecdysozoa</taxon>
        <taxon>Nematoda</taxon>
        <taxon>Chromadorea</taxon>
        <taxon>Rhabditida</taxon>
        <taxon>Rhabditina</taxon>
        <taxon>Rhabditomorpha</taxon>
        <taxon>Strongyloidea</taxon>
        <taxon>Ancylostomatidae</taxon>
        <taxon>Ancylostomatinae</taxon>
        <taxon>Ancylostoma</taxon>
    </lineage>
</organism>
<keyword evidence="4" id="KW-1185">Reference proteome</keyword>
<dbReference type="GO" id="GO:0035861">
    <property type="term" value="C:site of double-strand break"/>
    <property type="evidence" value="ECO:0007669"/>
    <property type="project" value="TreeGrafter"/>
</dbReference>
<dbReference type="GO" id="GO:0044547">
    <property type="term" value="F:DNA topoisomerase binding"/>
    <property type="evidence" value="ECO:0007669"/>
    <property type="project" value="TreeGrafter"/>
</dbReference>
<dbReference type="GO" id="GO:0015074">
    <property type="term" value="P:DNA integration"/>
    <property type="evidence" value="ECO:0007669"/>
    <property type="project" value="TreeGrafter"/>
</dbReference>
<dbReference type="InterPro" id="IPR041426">
    <property type="entry name" value="Mos1_HTH"/>
</dbReference>